<name>A0AAV7S8X1_PLEWA</name>
<evidence type="ECO:0000313" key="2">
    <source>
        <dbReference type="Proteomes" id="UP001066276"/>
    </source>
</evidence>
<keyword evidence="2" id="KW-1185">Reference proteome</keyword>
<organism evidence="1 2">
    <name type="scientific">Pleurodeles waltl</name>
    <name type="common">Iberian ribbed newt</name>
    <dbReference type="NCBI Taxonomy" id="8319"/>
    <lineage>
        <taxon>Eukaryota</taxon>
        <taxon>Metazoa</taxon>
        <taxon>Chordata</taxon>
        <taxon>Craniata</taxon>
        <taxon>Vertebrata</taxon>
        <taxon>Euteleostomi</taxon>
        <taxon>Amphibia</taxon>
        <taxon>Batrachia</taxon>
        <taxon>Caudata</taxon>
        <taxon>Salamandroidea</taxon>
        <taxon>Salamandridae</taxon>
        <taxon>Pleurodelinae</taxon>
        <taxon>Pleurodeles</taxon>
    </lineage>
</organism>
<evidence type="ECO:0000313" key="1">
    <source>
        <dbReference type="EMBL" id="KAJ1161489.1"/>
    </source>
</evidence>
<accession>A0AAV7S8X1</accession>
<gene>
    <name evidence="1" type="ORF">NDU88_001974</name>
</gene>
<dbReference type="EMBL" id="JANPWB010000008">
    <property type="protein sequence ID" value="KAJ1161489.1"/>
    <property type="molecule type" value="Genomic_DNA"/>
</dbReference>
<dbReference type="AlphaFoldDB" id="A0AAV7S8X1"/>
<sequence length="168" mass="19456">MVHNLDLRRKVPFLQEDGPDVGLVAAVEPVDSEEEEAEEDNIDNRNNIIMQYFSETQLVVDLMMVEMVVADMVAVEVVGFWELQVDRITVSEAVCICERSDVCECGVTDVAHKTQRDWDNRNLYSYHYQIKWEMRQFRVENTNNNSQPHAVPKATHSAFRDVRTGHWA</sequence>
<reference evidence="1" key="1">
    <citation type="journal article" date="2022" name="bioRxiv">
        <title>Sequencing and chromosome-scale assembly of the giantPleurodeles waltlgenome.</title>
        <authorList>
            <person name="Brown T."/>
            <person name="Elewa A."/>
            <person name="Iarovenko S."/>
            <person name="Subramanian E."/>
            <person name="Araus A.J."/>
            <person name="Petzold A."/>
            <person name="Susuki M."/>
            <person name="Suzuki K.-i.T."/>
            <person name="Hayashi T."/>
            <person name="Toyoda A."/>
            <person name="Oliveira C."/>
            <person name="Osipova E."/>
            <person name="Leigh N.D."/>
            <person name="Simon A."/>
            <person name="Yun M.H."/>
        </authorList>
    </citation>
    <scope>NUCLEOTIDE SEQUENCE</scope>
    <source>
        <strain evidence="1">20211129_DDA</strain>
        <tissue evidence="1">Liver</tissue>
    </source>
</reference>
<proteinExistence type="predicted"/>
<comment type="caution">
    <text evidence="1">The sequence shown here is derived from an EMBL/GenBank/DDBJ whole genome shotgun (WGS) entry which is preliminary data.</text>
</comment>
<protein>
    <submittedName>
        <fullName evidence="1">Uncharacterized protein</fullName>
    </submittedName>
</protein>
<dbReference type="Proteomes" id="UP001066276">
    <property type="component" value="Chromosome 4_2"/>
</dbReference>